<evidence type="ECO:0000313" key="2">
    <source>
        <dbReference type="Proteomes" id="UP000474159"/>
    </source>
</evidence>
<gene>
    <name evidence="1" type="ORF">F6X53_01890</name>
</gene>
<accession>A0A6L3T4R6</accession>
<dbReference type="OrthoDB" id="1467486at2"/>
<dbReference type="Proteomes" id="UP000474159">
    <property type="component" value="Unassembled WGS sequence"/>
</dbReference>
<evidence type="ECO:0008006" key="3">
    <source>
        <dbReference type="Google" id="ProtNLM"/>
    </source>
</evidence>
<dbReference type="InterPro" id="IPR027268">
    <property type="entry name" value="Peptidase_M4/M1_CTD_sf"/>
</dbReference>
<dbReference type="AlphaFoldDB" id="A0A6L3T4R6"/>
<organism evidence="1 2">
    <name type="scientific">Methylobacterium soli</name>
    <dbReference type="NCBI Taxonomy" id="553447"/>
    <lineage>
        <taxon>Bacteria</taxon>
        <taxon>Pseudomonadati</taxon>
        <taxon>Pseudomonadota</taxon>
        <taxon>Alphaproteobacteria</taxon>
        <taxon>Hyphomicrobiales</taxon>
        <taxon>Methylobacteriaceae</taxon>
        <taxon>Methylobacterium</taxon>
    </lineage>
</organism>
<name>A0A6L3T4R6_9HYPH</name>
<keyword evidence="2" id="KW-1185">Reference proteome</keyword>
<sequence>MAARSEFLAGQGFPYDAFDRLPQTQVAAPRGRICVGIAPGALAVSQPVILDWVRRSATAVSTYYGRFPVDAARLLIVPVAGADVPGATTWGYRGAAIRILLGRDADEAALQRDWKMVHEMVHLALPDLDEPHAWLSEGLAVYVEPIARVQAGELQARTIWADMVRDMPQGLPGRPDGGLDGTRSWARTYWGGAIFCLCADIAIRRRTENRLGLQDAMRAVLAAGGNHEVAWPIRRILAAADRAVGARVLSELYATMGARPIAPDLLALWRELGVWAAAGGVTFDEAAPLASIRAALTAGRPA</sequence>
<dbReference type="EMBL" id="VZZK01000001">
    <property type="protein sequence ID" value="KAB1081936.1"/>
    <property type="molecule type" value="Genomic_DNA"/>
</dbReference>
<protein>
    <recommendedName>
        <fullName evidence="3">M1 family metallopeptidase</fullName>
    </recommendedName>
</protein>
<dbReference type="Gene3D" id="1.10.390.10">
    <property type="entry name" value="Neutral Protease Domain 2"/>
    <property type="match status" value="1"/>
</dbReference>
<reference evidence="1 2" key="1">
    <citation type="submission" date="2019-09" db="EMBL/GenBank/DDBJ databases">
        <title>YIM 48816 draft genome.</title>
        <authorList>
            <person name="Jiang L."/>
        </authorList>
    </citation>
    <scope>NUCLEOTIDE SEQUENCE [LARGE SCALE GENOMIC DNA]</scope>
    <source>
        <strain evidence="1 2">YIM 48816</strain>
    </source>
</reference>
<comment type="caution">
    <text evidence="1">The sequence shown here is derived from an EMBL/GenBank/DDBJ whole genome shotgun (WGS) entry which is preliminary data.</text>
</comment>
<evidence type="ECO:0000313" key="1">
    <source>
        <dbReference type="EMBL" id="KAB1081936.1"/>
    </source>
</evidence>
<proteinExistence type="predicted"/>